<reference evidence="1" key="1">
    <citation type="submission" date="2019-08" db="EMBL/GenBank/DDBJ databases">
        <authorList>
            <person name="Kucharzyk K."/>
            <person name="Murdoch R.W."/>
            <person name="Higgins S."/>
            <person name="Loffler F."/>
        </authorList>
    </citation>
    <scope>NUCLEOTIDE SEQUENCE</scope>
</reference>
<comment type="caution">
    <text evidence="1">The sequence shown here is derived from an EMBL/GenBank/DDBJ whole genome shotgun (WGS) entry which is preliminary data.</text>
</comment>
<dbReference type="AlphaFoldDB" id="A0A644XYL6"/>
<protein>
    <submittedName>
        <fullName evidence="1">Uncharacterized protein</fullName>
    </submittedName>
</protein>
<sequence>MNKVISINEFRKKKNRKELLKKKRVAMIVAASVLIAGTFSYRYEIIQDKYNEFKIVNHINLK</sequence>
<gene>
    <name evidence="1" type="ORF">SDC9_67326</name>
</gene>
<name>A0A644XYL6_9ZZZZ</name>
<accession>A0A644XYL6</accession>
<evidence type="ECO:0000313" key="1">
    <source>
        <dbReference type="EMBL" id="MPM20888.1"/>
    </source>
</evidence>
<organism evidence="1">
    <name type="scientific">bioreactor metagenome</name>
    <dbReference type="NCBI Taxonomy" id="1076179"/>
    <lineage>
        <taxon>unclassified sequences</taxon>
        <taxon>metagenomes</taxon>
        <taxon>ecological metagenomes</taxon>
    </lineage>
</organism>
<dbReference type="EMBL" id="VSSQ01003477">
    <property type="protein sequence ID" value="MPM20888.1"/>
    <property type="molecule type" value="Genomic_DNA"/>
</dbReference>
<proteinExistence type="predicted"/>